<gene>
    <name evidence="6" type="primary">MED20</name>
</gene>
<keyword evidence="9" id="KW-1185">Reference proteome</keyword>
<dbReference type="OMA" id="FFVDCET"/>
<dbReference type="OrthoDB" id="1854899at2759"/>
<dbReference type="AlphaFoldDB" id="A0A7M7M9S1"/>
<dbReference type="InterPro" id="IPR013921">
    <property type="entry name" value="Mediator_Med20"/>
</dbReference>
<keyword evidence="6" id="KW-0010">Activator</keyword>
<evidence type="ECO:0000256" key="7">
    <source>
        <dbReference type="SAM" id="MobiDB-lite"/>
    </source>
</evidence>
<comment type="function">
    <text evidence="6">Component of the Mediator complex, a coactivator involved in the regulated transcription of nearly all RNA polymerase II-dependent genes. Mediator functions as a bridge to convey information from gene-specific regulatory proteins to the basal RNA polymerase II transcription machinery. Mediator is recruited to promoters by direct interactions with regulatory proteins and serves as a scaffold for the assembly of a functional preinitiation complex with RNA polymerase II and the general transcription factors.</text>
</comment>
<reference evidence="8" key="1">
    <citation type="submission" date="2021-01" db="UniProtKB">
        <authorList>
            <consortium name="EnsemblMetazoa"/>
        </authorList>
    </citation>
    <scope>IDENTIFICATION</scope>
</reference>
<keyword evidence="4 6" id="KW-0539">Nucleus</keyword>
<feature type="compositionally biased region" description="Low complexity" evidence="7">
    <location>
        <begin position="240"/>
        <end position="257"/>
    </location>
</feature>
<dbReference type="InParanoid" id="A0A7M7M9S1"/>
<evidence type="ECO:0000256" key="1">
    <source>
        <dbReference type="ARBA" id="ARBA00004123"/>
    </source>
</evidence>
<evidence type="ECO:0000256" key="5">
    <source>
        <dbReference type="ARBA" id="ARBA00031954"/>
    </source>
</evidence>
<evidence type="ECO:0000256" key="6">
    <source>
        <dbReference type="RuleBase" id="RU364152"/>
    </source>
</evidence>
<name>A0A7M7M9S1_VARDE</name>
<dbReference type="Proteomes" id="UP000594260">
    <property type="component" value="Unplaced"/>
</dbReference>
<feature type="compositionally biased region" description="Low complexity" evidence="7">
    <location>
        <begin position="198"/>
        <end position="231"/>
    </location>
</feature>
<sequence length="257" mass="28104">MGVVSVHMVPCSGPEALHSTAEAVCRLVERQGGRREGGFCVDCETFQNVPSGRPLHILHDSERPASVFSLLESRLCLVADANFDALMNKLSPQLYSTKMGTKVECKGPRYQIGDFLVKVGTVTVGTSARGVLVECEYQPCVIPASCWDLIRELMEPILGISLPQPNQYLAPRMNEVYSPVDTIQQYMEHFSVLRRTNQSGAQSSQSTGAQPQQQAQQQQQSAGTPGQPTQQANQATSSVQPQQQTQQPQQQTGTIKT</sequence>
<dbReference type="PANTHER" id="PTHR12465">
    <property type="entry name" value="UBIQUITIN SPECIFIC PROTEASE HOMOLOG 49"/>
    <property type="match status" value="1"/>
</dbReference>
<comment type="subunit">
    <text evidence="6">Component of the Mediator complex.</text>
</comment>
<evidence type="ECO:0000313" key="9">
    <source>
        <dbReference type="Proteomes" id="UP000594260"/>
    </source>
</evidence>
<evidence type="ECO:0000313" key="8">
    <source>
        <dbReference type="EnsemblMetazoa" id="XP_022646411"/>
    </source>
</evidence>
<proteinExistence type="inferred from homology"/>
<protein>
    <recommendedName>
        <fullName evidence="3 6">Mediator of RNA polymerase II transcription subunit 20</fullName>
    </recommendedName>
    <alternativeName>
        <fullName evidence="5 6">Mediator complex subunit 20</fullName>
    </alternativeName>
</protein>
<dbReference type="GO" id="GO:0006357">
    <property type="term" value="P:regulation of transcription by RNA polymerase II"/>
    <property type="evidence" value="ECO:0007669"/>
    <property type="project" value="InterPro"/>
</dbReference>
<dbReference type="EnsemblMetazoa" id="XM_022790678">
    <property type="protein sequence ID" value="XP_022646413"/>
    <property type="gene ID" value="LOC111244076"/>
</dbReference>
<dbReference type="GO" id="GO:0016592">
    <property type="term" value="C:mediator complex"/>
    <property type="evidence" value="ECO:0007669"/>
    <property type="project" value="InterPro"/>
</dbReference>
<feature type="region of interest" description="Disordered" evidence="7">
    <location>
        <begin position="196"/>
        <end position="257"/>
    </location>
</feature>
<comment type="similarity">
    <text evidence="2 6">Belongs to the Mediator complex subunit 20 family.</text>
</comment>
<dbReference type="Pfam" id="PF08612">
    <property type="entry name" value="Med20"/>
    <property type="match status" value="1"/>
</dbReference>
<dbReference type="EnsemblMetazoa" id="XM_022790680">
    <property type="protein sequence ID" value="XP_022646415"/>
    <property type="gene ID" value="LOC111244076"/>
</dbReference>
<evidence type="ECO:0000256" key="2">
    <source>
        <dbReference type="ARBA" id="ARBA00010743"/>
    </source>
</evidence>
<keyword evidence="6" id="KW-0805">Transcription regulation</keyword>
<dbReference type="EnsemblMetazoa" id="XM_022790676">
    <property type="protein sequence ID" value="XP_022646411"/>
    <property type="gene ID" value="LOC111244076"/>
</dbReference>
<dbReference type="GO" id="GO:0003713">
    <property type="term" value="F:transcription coactivator activity"/>
    <property type="evidence" value="ECO:0007669"/>
    <property type="project" value="TreeGrafter"/>
</dbReference>
<keyword evidence="6" id="KW-0804">Transcription</keyword>
<evidence type="ECO:0000256" key="3">
    <source>
        <dbReference type="ARBA" id="ARBA00019690"/>
    </source>
</evidence>
<dbReference type="EnsemblMetazoa" id="XM_022790679">
    <property type="protein sequence ID" value="XP_022646414"/>
    <property type="gene ID" value="LOC111244076"/>
</dbReference>
<evidence type="ECO:0000256" key="4">
    <source>
        <dbReference type="ARBA" id="ARBA00023242"/>
    </source>
</evidence>
<accession>A0A7M7M9S1</accession>
<organism evidence="8 9">
    <name type="scientific">Varroa destructor</name>
    <name type="common">Honeybee mite</name>
    <dbReference type="NCBI Taxonomy" id="109461"/>
    <lineage>
        <taxon>Eukaryota</taxon>
        <taxon>Metazoa</taxon>
        <taxon>Ecdysozoa</taxon>
        <taxon>Arthropoda</taxon>
        <taxon>Chelicerata</taxon>
        <taxon>Arachnida</taxon>
        <taxon>Acari</taxon>
        <taxon>Parasitiformes</taxon>
        <taxon>Mesostigmata</taxon>
        <taxon>Gamasina</taxon>
        <taxon>Dermanyssoidea</taxon>
        <taxon>Varroidae</taxon>
        <taxon>Varroa</taxon>
    </lineage>
</organism>
<dbReference type="FunCoup" id="A0A7M7M9S1">
    <property type="interactions" value="1932"/>
</dbReference>
<dbReference type="PANTHER" id="PTHR12465:SF0">
    <property type="entry name" value="MEDIATOR OF RNA POLYMERASE II TRANSCRIPTION SUBUNIT 20"/>
    <property type="match status" value="1"/>
</dbReference>
<comment type="subcellular location">
    <subcellularLocation>
        <location evidence="1 6">Nucleus</location>
    </subcellularLocation>
</comment>